<evidence type="ECO:0000256" key="3">
    <source>
        <dbReference type="ARBA" id="ARBA00023163"/>
    </source>
</evidence>
<organism evidence="6 7">
    <name type="scientific">Lacipirellula parvula</name>
    <dbReference type="NCBI Taxonomy" id="2650471"/>
    <lineage>
        <taxon>Bacteria</taxon>
        <taxon>Pseudomonadati</taxon>
        <taxon>Planctomycetota</taxon>
        <taxon>Planctomycetia</taxon>
        <taxon>Pirellulales</taxon>
        <taxon>Lacipirellulaceae</taxon>
        <taxon>Lacipirellula</taxon>
    </lineage>
</organism>
<proteinExistence type="predicted"/>
<dbReference type="InterPro" id="IPR001845">
    <property type="entry name" value="HTH_ArsR_DNA-bd_dom"/>
</dbReference>
<reference evidence="7" key="1">
    <citation type="submission" date="2019-10" db="EMBL/GenBank/DDBJ databases">
        <title>Lacipirellula parvula gen. nov., sp. nov., representing a lineage of planctomycetes widespread in freshwater anoxic habitats, and description of the family Lacipirellulaceae.</title>
        <authorList>
            <person name="Dedysh S.N."/>
            <person name="Kulichevskaya I.S."/>
            <person name="Beletsky A.V."/>
            <person name="Rakitin A.L."/>
            <person name="Mardanov A.V."/>
            <person name="Ivanova A.A."/>
            <person name="Saltykova V.X."/>
            <person name="Rijpstra W.I.C."/>
            <person name="Sinninghe Damste J.S."/>
            <person name="Ravin N.V."/>
        </authorList>
    </citation>
    <scope>NUCLEOTIDE SEQUENCE [LARGE SCALE GENOMIC DNA]</scope>
    <source>
        <strain evidence="7">PX69</strain>
    </source>
</reference>
<sequence>MKVTEAVTALAALAQESRLQVFRLLVVAGESGVAAGDIAGDLSIPAATLSFHLKELTHAGLIESKREGRSIRYSLCVPAMRDLLLFLTEECCKGRPELCGLAGSQSCGEKKAKPGKKSATK</sequence>
<dbReference type="InterPro" id="IPR011991">
    <property type="entry name" value="ArsR-like_HTH"/>
</dbReference>
<dbReference type="EMBL" id="AP021861">
    <property type="protein sequence ID" value="BBO32074.1"/>
    <property type="molecule type" value="Genomic_DNA"/>
</dbReference>
<dbReference type="InterPro" id="IPR051011">
    <property type="entry name" value="Metal_resp_trans_reg"/>
</dbReference>
<keyword evidence="2" id="KW-0238">DNA-binding</keyword>
<dbReference type="KEGG" id="lpav:PLANPX_1686"/>
<dbReference type="InterPro" id="IPR036388">
    <property type="entry name" value="WH-like_DNA-bd_sf"/>
</dbReference>
<dbReference type="RefSeq" id="WP_152098107.1">
    <property type="nucleotide sequence ID" value="NZ_AP021861.1"/>
</dbReference>
<dbReference type="PRINTS" id="PR00778">
    <property type="entry name" value="HTHARSR"/>
</dbReference>
<dbReference type="Gene3D" id="1.10.10.10">
    <property type="entry name" value="Winged helix-like DNA-binding domain superfamily/Winged helix DNA-binding domain"/>
    <property type="match status" value="1"/>
</dbReference>
<dbReference type="AlphaFoldDB" id="A0A5K7X5Q9"/>
<dbReference type="Pfam" id="PF12840">
    <property type="entry name" value="HTH_20"/>
    <property type="match status" value="1"/>
</dbReference>
<dbReference type="InterPro" id="IPR036390">
    <property type="entry name" value="WH_DNA-bd_sf"/>
</dbReference>
<evidence type="ECO:0000256" key="2">
    <source>
        <dbReference type="ARBA" id="ARBA00023125"/>
    </source>
</evidence>
<name>A0A5K7X5Q9_9BACT</name>
<feature type="region of interest" description="Disordered" evidence="4">
    <location>
        <begin position="101"/>
        <end position="121"/>
    </location>
</feature>
<dbReference type="SUPFAM" id="SSF46785">
    <property type="entry name" value="Winged helix' DNA-binding domain"/>
    <property type="match status" value="1"/>
</dbReference>
<accession>A0A5K7X5Q9</accession>
<keyword evidence="1" id="KW-0805">Transcription regulation</keyword>
<evidence type="ECO:0000256" key="4">
    <source>
        <dbReference type="SAM" id="MobiDB-lite"/>
    </source>
</evidence>
<evidence type="ECO:0000313" key="7">
    <source>
        <dbReference type="Proteomes" id="UP000326837"/>
    </source>
</evidence>
<evidence type="ECO:0000313" key="6">
    <source>
        <dbReference type="EMBL" id="BBO32074.1"/>
    </source>
</evidence>
<keyword evidence="3" id="KW-0804">Transcription</keyword>
<dbReference type="NCBIfam" id="NF033788">
    <property type="entry name" value="HTH_metalloreg"/>
    <property type="match status" value="1"/>
</dbReference>
<dbReference type="PANTHER" id="PTHR43132:SF2">
    <property type="entry name" value="ARSENICAL RESISTANCE OPERON REPRESSOR ARSR-RELATED"/>
    <property type="match status" value="1"/>
</dbReference>
<dbReference type="Proteomes" id="UP000326837">
    <property type="component" value="Chromosome"/>
</dbReference>
<feature type="domain" description="HTH arsR-type" evidence="5">
    <location>
        <begin position="1"/>
        <end position="95"/>
    </location>
</feature>
<dbReference type="PROSITE" id="PS50987">
    <property type="entry name" value="HTH_ARSR_2"/>
    <property type="match status" value="1"/>
</dbReference>
<gene>
    <name evidence="6" type="ORF">PLANPX_1686</name>
</gene>
<dbReference type="CDD" id="cd00090">
    <property type="entry name" value="HTH_ARSR"/>
    <property type="match status" value="1"/>
</dbReference>
<keyword evidence="7" id="KW-1185">Reference proteome</keyword>
<dbReference type="GO" id="GO:0003700">
    <property type="term" value="F:DNA-binding transcription factor activity"/>
    <property type="evidence" value="ECO:0007669"/>
    <property type="project" value="InterPro"/>
</dbReference>
<evidence type="ECO:0000256" key="1">
    <source>
        <dbReference type="ARBA" id="ARBA00023015"/>
    </source>
</evidence>
<protein>
    <submittedName>
        <fullName evidence="6">Transcriptional regulator</fullName>
    </submittedName>
</protein>
<evidence type="ECO:0000259" key="5">
    <source>
        <dbReference type="PROSITE" id="PS50987"/>
    </source>
</evidence>
<dbReference type="SMART" id="SM00418">
    <property type="entry name" value="HTH_ARSR"/>
    <property type="match status" value="1"/>
</dbReference>
<dbReference type="PANTHER" id="PTHR43132">
    <property type="entry name" value="ARSENICAL RESISTANCE OPERON REPRESSOR ARSR-RELATED"/>
    <property type="match status" value="1"/>
</dbReference>
<dbReference type="GO" id="GO:0003677">
    <property type="term" value="F:DNA binding"/>
    <property type="evidence" value="ECO:0007669"/>
    <property type="project" value="UniProtKB-KW"/>
</dbReference>